<dbReference type="Pfam" id="PF00314">
    <property type="entry name" value="Thaumatin"/>
    <property type="match status" value="1"/>
</dbReference>
<feature type="disulfide bond" evidence="2">
    <location>
        <begin position="80"/>
        <end position="91"/>
    </location>
</feature>
<reference evidence="4 5" key="1">
    <citation type="submission" date="2024-08" db="EMBL/GenBank/DDBJ databases">
        <title>Insights into the chromosomal genome structure of Flemingia macrophylla.</title>
        <authorList>
            <person name="Ding Y."/>
            <person name="Zhao Y."/>
            <person name="Bi W."/>
            <person name="Wu M."/>
            <person name="Zhao G."/>
            <person name="Gong Y."/>
            <person name="Li W."/>
            <person name="Zhang P."/>
        </authorList>
    </citation>
    <scope>NUCLEOTIDE SEQUENCE [LARGE SCALE GENOMIC DNA]</scope>
    <source>
        <strain evidence="4">DYQJB</strain>
        <tissue evidence="4">Leaf</tissue>
    </source>
</reference>
<comment type="similarity">
    <text evidence="1">Belongs to the thaumatin family.</text>
</comment>
<dbReference type="CDD" id="cd09218">
    <property type="entry name" value="TLP-PA"/>
    <property type="match status" value="1"/>
</dbReference>
<feature type="disulfide bond" evidence="2">
    <location>
        <begin position="181"/>
        <end position="190"/>
    </location>
</feature>
<dbReference type="EMBL" id="JBGMDY010000011">
    <property type="protein sequence ID" value="KAL2319091.1"/>
    <property type="molecule type" value="Genomic_DNA"/>
</dbReference>
<comment type="caution">
    <text evidence="4">The sequence shown here is derived from an EMBL/GenBank/DDBJ whole genome shotgun (WGS) entry which is preliminary data.</text>
</comment>
<dbReference type="InterPro" id="IPR001938">
    <property type="entry name" value="Thaumatin"/>
</dbReference>
<dbReference type="Proteomes" id="UP001603857">
    <property type="component" value="Unassembled WGS sequence"/>
</dbReference>
<evidence type="ECO:0000313" key="5">
    <source>
        <dbReference type="Proteomes" id="UP001603857"/>
    </source>
</evidence>
<keyword evidence="2" id="KW-1015">Disulfide bond</keyword>
<dbReference type="Gene3D" id="2.60.110.10">
    <property type="entry name" value="Thaumatin"/>
    <property type="match status" value="1"/>
</dbReference>
<evidence type="ECO:0000256" key="3">
    <source>
        <dbReference type="SAM" id="SignalP"/>
    </source>
</evidence>
<feature type="signal peptide" evidence="3">
    <location>
        <begin position="1"/>
        <end position="23"/>
    </location>
</feature>
<dbReference type="PROSITE" id="PS51367">
    <property type="entry name" value="THAUMATIN_2"/>
    <property type="match status" value="1"/>
</dbReference>
<dbReference type="SMART" id="SM00205">
    <property type="entry name" value="THN"/>
    <property type="match status" value="1"/>
</dbReference>
<feature type="disulfide bond" evidence="2">
    <location>
        <begin position="152"/>
        <end position="231"/>
    </location>
</feature>
<feature type="disulfide bond" evidence="2">
    <location>
        <begin position="96"/>
        <end position="103"/>
    </location>
</feature>
<protein>
    <submittedName>
        <fullName evidence="4">Uncharacterized protein</fullName>
    </submittedName>
</protein>
<feature type="disulfide bond" evidence="2">
    <location>
        <begin position="191"/>
        <end position="201"/>
    </location>
</feature>
<feature type="chain" id="PRO_5044855589" evidence="3">
    <location>
        <begin position="24"/>
        <end position="302"/>
    </location>
</feature>
<feature type="disulfide bond" evidence="2">
    <location>
        <begin position="32"/>
        <end position="241"/>
    </location>
</feature>
<evidence type="ECO:0000256" key="1">
    <source>
        <dbReference type="ARBA" id="ARBA00010607"/>
    </source>
</evidence>
<dbReference type="FunFam" id="2.60.110.10:FF:000001">
    <property type="entry name" value="THAUMATIN-LIKE PROTEIN 1"/>
    <property type="match status" value="1"/>
</dbReference>
<dbReference type="PRINTS" id="PR00347">
    <property type="entry name" value="THAUMATIN"/>
</dbReference>
<evidence type="ECO:0000256" key="2">
    <source>
        <dbReference type="PIRSR" id="PIRSR002703-1"/>
    </source>
</evidence>
<keyword evidence="3" id="KW-0732">Signal</keyword>
<dbReference type="PIRSF" id="PIRSF002703">
    <property type="entry name" value="Thaumatin"/>
    <property type="match status" value="1"/>
</dbReference>
<dbReference type="SUPFAM" id="SSF49870">
    <property type="entry name" value="Osmotin, thaumatin-like protein"/>
    <property type="match status" value="1"/>
</dbReference>
<dbReference type="InterPro" id="IPR037176">
    <property type="entry name" value="Osmotin/thaumatin-like_sf"/>
</dbReference>
<proteinExistence type="inferred from homology"/>
<gene>
    <name evidence="4" type="ORF">Fmac_032967</name>
</gene>
<name>A0ABD1L6F8_9FABA</name>
<feature type="disulfide bond" evidence="2">
    <location>
        <begin position="165"/>
        <end position="177"/>
    </location>
</feature>
<keyword evidence="5" id="KW-1185">Reference proteome</keyword>
<dbReference type="AlphaFoldDB" id="A0ABD1L6F8"/>
<dbReference type="PANTHER" id="PTHR31048">
    <property type="entry name" value="OS03G0233200 PROTEIN"/>
    <property type="match status" value="1"/>
</dbReference>
<evidence type="ECO:0000313" key="4">
    <source>
        <dbReference type="EMBL" id="KAL2319091.1"/>
    </source>
</evidence>
<organism evidence="4 5">
    <name type="scientific">Flemingia macrophylla</name>
    <dbReference type="NCBI Taxonomy" id="520843"/>
    <lineage>
        <taxon>Eukaryota</taxon>
        <taxon>Viridiplantae</taxon>
        <taxon>Streptophyta</taxon>
        <taxon>Embryophyta</taxon>
        <taxon>Tracheophyta</taxon>
        <taxon>Spermatophyta</taxon>
        <taxon>Magnoliopsida</taxon>
        <taxon>eudicotyledons</taxon>
        <taxon>Gunneridae</taxon>
        <taxon>Pentapetalae</taxon>
        <taxon>rosids</taxon>
        <taxon>fabids</taxon>
        <taxon>Fabales</taxon>
        <taxon>Fabaceae</taxon>
        <taxon>Papilionoideae</taxon>
        <taxon>50 kb inversion clade</taxon>
        <taxon>NPAAA clade</taxon>
        <taxon>indigoferoid/millettioid clade</taxon>
        <taxon>Phaseoleae</taxon>
        <taxon>Flemingia</taxon>
    </lineage>
</organism>
<accession>A0ABD1L6F8</accession>
<sequence length="302" mass="31895">MAPSCFSIHIWLTLVLLGKGAWGATFTVINKCDFTVWPGILSNAGSSGLESTGFELQSGGTRSFHTPPNWSGRFWGRTGCNFDPKTQQGSCTTADCGSDQVQCNGGGATPPATLAEFTIGSGSGTQDFYDVSLVDGFNLPILVDPSGGSGICGSTGCVADLNQHCPNELRVADSGACRSACQVFGSSEYCCRGAYASPATCKPSVYSQIFKSVCPKSYSYAYDDATSTFTCTGADYTITFCPSTTRIRVTSLVQLCGYFKLGTMSFGLAKLWDLIPNILSGTETLPLLADVKQTWLCSKAHG</sequence>
<feature type="disulfide bond" evidence="2">
    <location>
        <begin position="157"/>
        <end position="214"/>
    </location>
</feature>